<protein>
    <submittedName>
        <fullName evidence="1">Uncharacterized protein</fullName>
    </submittedName>
</protein>
<dbReference type="AlphaFoldDB" id="A0A8J2PXK1"/>
<dbReference type="EMBL" id="CAJVCH010571304">
    <property type="protein sequence ID" value="CAG7837149.1"/>
    <property type="molecule type" value="Genomic_DNA"/>
</dbReference>
<sequence>GVEIIETERNWYLIEHWKTCYEDQKNKKGWKLGNLLIKARER</sequence>
<name>A0A8J2PXK1_9HEXA</name>
<organism evidence="1 2">
    <name type="scientific">Allacma fusca</name>
    <dbReference type="NCBI Taxonomy" id="39272"/>
    <lineage>
        <taxon>Eukaryota</taxon>
        <taxon>Metazoa</taxon>
        <taxon>Ecdysozoa</taxon>
        <taxon>Arthropoda</taxon>
        <taxon>Hexapoda</taxon>
        <taxon>Collembola</taxon>
        <taxon>Symphypleona</taxon>
        <taxon>Sminthuridae</taxon>
        <taxon>Allacma</taxon>
    </lineage>
</organism>
<evidence type="ECO:0000313" key="2">
    <source>
        <dbReference type="Proteomes" id="UP000708208"/>
    </source>
</evidence>
<accession>A0A8J2PXK1</accession>
<comment type="caution">
    <text evidence="1">The sequence shown here is derived from an EMBL/GenBank/DDBJ whole genome shotgun (WGS) entry which is preliminary data.</text>
</comment>
<proteinExistence type="predicted"/>
<gene>
    <name evidence="1" type="ORF">AFUS01_LOCUS46305</name>
</gene>
<keyword evidence="2" id="KW-1185">Reference proteome</keyword>
<dbReference type="Proteomes" id="UP000708208">
    <property type="component" value="Unassembled WGS sequence"/>
</dbReference>
<feature type="non-terminal residue" evidence="1">
    <location>
        <position position="1"/>
    </location>
</feature>
<evidence type="ECO:0000313" key="1">
    <source>
        <dbReference type="EMBL" id="CAG7837149.1"/>
    </source>
</evidence>
<reference evidence="1" key="1">
    <citation type="submission" date="2021-06" db="EMBL/GenBank/DDBJ databases">
        <authorList>
            <person name="Hodson N. C."/>
            <person name="Mongue J. A."/>
            <person name="Jaron S. K."/>
        </authorList>
    </citation>
    <scope>NUCLEOTIDE SEQUENCE</scope>
</reference>